<dbReference type="AlphaFoldDB" id="G0R5W1"/>
<dbReference type="STRING" id="857967.G0R5W1"/>
<evidence type="ECO:0000313" key="7">
    <source>
        <dbReference type="Proteomes" id="UP000008983"/>
    </source>
</evidence>
<dbReference type="SMART" id="SM00128">
    <property type="entry name" value="IPPc"/>
    <property type="match status" value="1"/>
</dbReference>
<keyword evidence="4" id="KW-0472">Membrane</keyword>
<accession>G0R5W1</accession>
<evidence type="ECO:0000256" key="2">
    <source>
        <dbReference type="ARBA" id="ARBA00009678"/>
    </source>
</evidence>
<sequence>MFLKNKKDKKYFDQEPSQYIEFYGILGIIKILNIQFLLIVKKIKKVAQIQILHDIYEINEVDFISFTNTNQTSNKIKDYQSGIIQVKKKHNLKNQIKKQILKNYHYFSYTYPLTLTTQNILDQKRLDINKQYCWNIKISQLIYQIDPKWVIQLIQGFVQQFNYEFPKKKKISFILIARRSCMRGGTRFIHRGINSEGDVANYCENEQIIEYNNMIMSYLIIRGSVPVFWEQKGLMTTLQFSKGEEVNAQAFEKHFQQIQKEKFQHLNKPCNIHIVNLMQRSNKFEQKINLEFENHFQKCNLQFLKYDFFDFHKNPNEIDNYVQNLVQENYLFFLYDNINKKCLQQQIGIFRVNCKDCLDRTNAFMMRIGFHAVKHMLKKVDIDIQTMIVNKMFDINNNQFISAFKQIWSNNGNNISNLYAGTDATTKNATKGPVFRIDSAFIGIQRFINCNFQDSFKMECYNHIVGQHYETKYELPENVKEELLKLQDQYLQTQKINIQIITWNAKSCILKEDQILENFFDNQDNENPDIIVIGIQEAAKIDLLNDLISNHLDESIMKKWSQIISFNILQQLSEQYILLNSYDMKNTLLLIYVNQKTQSICKNIEHDYVKFKFYFKKSYGAVICRFQVNDSVLTFVNCVFPKGDIKLKCLKYVFRNAFQREYVGKNKSNKIQDSNMIFLFGDFNSRINMKVDDQQKLINLYQQKINQKEDFEGLKILDEMLKNDQLISKNVYFIKDYAEHEIMFLPSSQPKNKKQKVSCWQQVLFDFILKKQIKERQNPCKYK</sequence>
<dbReference type="Pfam" id="PF22669">
    <property type="entry name" value="Exo_endo_phos2"/>
    <property type="match status" value="1"/>
</dbReference>
<evidence type="ECO:0000256" key="4">
    <source>
        <dbReference type="SAM" id="Phobius"/>
    </source>
</evidence>
<proteinExistence type="inferred from homology"/>
<dbReference type="RefSeq" id="XP_004024022.1">
    <property type="nucleotide sequence ID" value="XM_004023973.1"/>
</dbReference>
<name>G0R5W1_ICHMU</name>
<keyword evidence="4" id="KW-0812">Transmembrane</keyword>
<evidence type="ECO:0000259" key="5">
    <source>
        <dbReference type="PROSITE" id="PS50275"/>
    </source>
</evidence>
<dbReference type="InterPro" id="IPR036691">
    <property type="entry name" value="Endo/exonu/phosph_ase_sf"/>
</dbReference>
<dbReference type="PROSITE" id="PS50275">
    <property type="entry name" value="SAC"/>
    <property type="match status" value="1"/>
</dbReference>
<dbReference type="InterPro" id="IPR000300">
    <property type="entry name" value="IPPc"/>
</dbReference>
<dbReference type="eggNOG" id="KOG0566">
    <property type="taxonomic scope" value="Eukaryota"/>
</dbReference>
<dbReference type="Proteomes" id="UP000008983">
    <property type="component" value="Unassembled WGS sequence"/>
</dbReference>
<evidence type="ECO:0000256" key="1">
    <source>
        <dbReference type="ARBA" id="ARBA00008943"/>
    </source>
</evidence>
<evidence type="ECO:0000313" key="6">
    <source>
        <dbReference type="EMBL" id="EGR27138.1"/>
    </source>
</evidence>
<dbReference type="OMA" id="CALELIF"/>
<reference evidence="6 7" key="1">
    <citation type="submission" date="2011-07" db="EMBL/GenBank/DDBJ databases">
        <authorList>
            <person name="Coyne R."/>
            <person name="Brami D."/>
            <person name="Johnson J."/>
            <person name="Hostetler J."/>
            <person name="Hannick L."/>
            <person name="Clark T."/>
            <person name="Cassidy-Hanley D."/>
            <person name="Inman J."/>
        </authorList>
    </citation>
    <scope>NUCLEOTIDE SEQUENCE [LARGE SCALE GENOMIC DNA]</scope>
    <source>
        <strain evidence="6 7">G5</strain>
    </source>
</reference>
<protein>
    <recommendedName>
        <fullName evidence="3">phosphoinositide 5-phosphatase</fullName>
        <ecNumber evidence="3">3.1.3.36</ecNumber>
    </recommendedName>
</protein>
<dbReference type="SUPFAM" id="SSF56219">
    <property type="entry name" value="DNase I-like"/>
    <property type="match status" value="1"/>
</dbReference>
<comment type="similarity">
    <text evidence="2">In the central section; belongs to the inositol 1,4,5-trisphosphate 5-phosphatase family.</text>
</comment>
<dbReference type="InParanoid" id="G0R5W1"/>
<keyword evidence="7" id="KW-1185">Reference proteome</keyword>
<evidence type="ECO:0000256" key="3">
    <source>
        <dbReference type="ARBA" id="ARBA00013044"/>
    </source>
</evidence>
<dbReference type="PANTHER" id="PTHR45662">
    <property type="entry name" value="PHOSPHATIDYLINOSITIDE PHOSPHATASE SAC1"/>
    <property type="match status" value="1"/>
</dbReference>
<dbReference type="OrthoDB" id="405996at2759"/>
<dbReference type="GeneID" id="14903188"/>
<dbReference type="EC" id="3.1.3.36" evidence="3"/>
<dbReference type="GO" id="GO:0043812">
    <property type="term" value="F:phosphatidylinositol-4-phosphate phosphatase activity"/>
    <property type="evidence" value="ECO:0007669"/>
    <property type="project" value="TreeGrafter"/>
</dbReference>
<dbReference type="Gene3D" id="3.60.10.10">
    <property type="entry name" value="Endonuclease/exonuclease/phosphatase"/>
    <property type="match status" value="1"/>
</dbReference>
<feature type="domain" description="SAC" evidence="5">
    <location>
        <begin position="96"/>
        <end position="421"/>
    </location>
</feature>
<dbReference type="GO" id="GO:0004439">
    <property type="term" value="F:phosphatidylinositol-4,5-bisphosphate 5-phosphatase activity"/>
    <property type="evidence" value="ECO:0007669"/>
    <property type="project" value="UniProtKB-EC"/>
</dbReference>
<dbReference type="PANTHER" id="PTHR45662:SF2">
    <property type="entry name" value="PHOSPHATIDYLINOSITOL-3-PHOSPHATASE SAC1"/>
    <property type="match status" value="1"/>
</dbReference>
<feature type="transmembrane region" description="Helical" evidence="4">
    <location>
        <begin position="20"/>
        <end position="40"/>
    </location>
</feature>
<comment type="similarity">
    <text evidence="1">Belongs to the synaptojanin family.</text>
</comment>
<keyword evidence="4" id="KW-1133">Transmembrane helix</keyword>
<dbReference type="Pfam" id="PF02383">
    <property type="entry name" value="Syja_N"/>
    <property type="match status" value="1"/>
</dbReference>
<dbReference type="InterPro" id="IPR002013">
    <property type="entry name" value="SAC_dom"/>
</dbReference>
<gene>
    <name evidence="6" type="ORF">IMG5_201630</name>
</gene>
<dbReference type="GO" id="GO:0005783">
    <property type="term" value="C:endoplasmic reticulum"/>
    <property type="evidence" value="ECO:0007669"/>
    <property type="project" value="TreeGrafter"/>
</dbReference>
<dbReference type="EMBL" id="GL984387">
    <property type="protein sequence ID" value="EGR27138.1"/>
    <property type="molecule type" value="Genomic_DNA"/>
</dbReference>
<dbReference type="GO" id="GO:0046856">
    <property type="term" value="P:phosphatidylinositol dephosphorylation"/>
    <property type="evidence" value="ECO:0007669"/>
    <property type="project" value="InterPro"/>
</dbReference>
<organism evidence="6 7">
    <name type="scientific">Ichthyophthirius multifiliis</name>
    <name type="common">White spot disease agent</name>
    <name type="synonym">Ich</name>
    <dbReference type="NCBI Taxonomy" id="5932"/>
    <lineage>
        <taxon>Eukaryota</taxon>
        <taxon>Sar</taxon>
        <taxon>Alveolata</taxon>
        <taxon>Ciliophora</taxon>
        <taxon>Intramacronucleata</taxon>
        <taxon>Oligohymenophorea</taxon>
        <taxon>Hymenostomatida</taxon>
        <taxon>Ophryoglenina</taxon>
        <taxon>Ichthyophthirius</taxon>
    </lineage>
</organism>